<dbReference type="AlphaFoldDB" id="A0A5B7FNJ7"/>
<keyword evidence="3" id="KW-1185">Reference proteome</keyword>
<dbReference type="EMBL" id="VSRR010006966">
    <property type="protein sequence ID" value="MPC45944.1"/>
    <property type="molecule type" value="Genomic_DNA"/>
</dbReference>
<evidence type="ECO:0000313" key="3">
    <source>
        <dbReference type="Proteomes" id="UP000324222"/>
    </source>
</evidence>
<evidence type="ECO:0000256" key="1">
    <source>
        <dbReference type="SAM" id="MobiDB-lite"/>
    </source>
</evidence>
<gene>
    <name evidence="2" type="ORF">E2C01_039650</name>
</gene>
<organism evidence="2 3">
    <name type="scientific">Portunus trituberculatus</name>
    <name type="common">Swimming crab</name>
    <name type="synonym">Neptunus trituberculatus</name>
    <dbReference type="NCBI Taxonomy" id="210409"/>
    <lineage>
        <taxon>Eukaryota</taxon>
        <taxon>Metazoa</taxon>
        <taxon>Ecdysozoa</taxon>
        <taxon>Arthropoda</taxon>
        <taxon>Crustacea</taxon>
        <taxon>Multicrustacea</taxon>
        <taxon>Malacostraca</taxon>
        <taxon>Eumalacostraca</taxon>
        <taxon>Eucarida</taxon>
        <taxon>Decapoda</taxon>
        <taxon>Pleocyemata</taxon>
        <taxon>Brachyura</taxon>
        <taxon>Eubrachyura</taxon>
        <taxon>Portunoidea</taxon>
        <taxon>Portunidae</taxon>
        <taxon>Portuninae</taxon>
        <taxon>Portunus</taxon>
    </lineage>
</organism>
<reference evidence="2 3" key="1">
    <citation type="submission" date="2019-05" db="EMBL/GenBank/DDBJ databases">
        <title>Another draft genome of Portunus trituberculatus and its Hox gene families provides insights of decapod evolution.</title>
        <authorList>
            <person name="Jeong J.-H."/>
            <person name="Song I."/>
            <person name="Kim S."/>
            <person name="Choi T."/>
            <person name="Kim D."/>
            <person name="Ryu S."/>
            <person name="Kim W."/>
        </authorList>
    </citation>
    <scope>NUCLEOTIDE SEQUENCE [LARGE SCALE GENOMIC DNA]</scope>
    <source>
        <tissue evidence="2">Muscle</tissue>
    </source>
</reference>
<name>A0A5B7FNJ7_PORTR</name>
<feature type="region of interest" description="Disordered" evidence="1">
    <location>
        <begin position="25"/>
        <end position="63"/>
    </location>
</feature>
<accession>A0A5B7FNJ7</accession>
<sequence>MERGKRYPATSSPFRCSTLLPLSPPYTPSAPSLSHSSVYTPRQVEERAPRASLLTYASDTRNS</sequence>
<evidence type="ECO:0000313" key="2">
    <source>
        <dbReference type="EMBL" id="MPC45944.1"/>
    </source>
</evidence>
<dbReference type="Proteomes" id="UP000324222">
    <property type="component" value="Unassembled WGS sequence"/>
</dbReference>
<protein>
    <submittedName>
        <fullName evidence="2">Uncharacterized protein</fullName>
    </submittedName>
</protein>
<proteinExistence type="predicted"/>
<comment type="caution">
    <text evidence="2">The sequence shown here is derived from an EMBL/GenBank/DDBJ whole genome shotgun (WGS) entry which is preliminary data.</text>
</comment>